<keyword evidence="7" id="KW-0238">DNA-binding</keyword>
<evidence type="ECO:0000256" key="2">
    <source>
        <dbReference type="ARBA" id="ARBA00022491"/>
    </source>
</evidence>
<dbReference type="AlphaFoldDB" id="A0AA39LTM3"/>
<dbReference type="PANTHER" id="PTHR16138">
    <property type="entry name" value="MYCOPHENOLIC ACID ACYL-GLUCURONIDE ESTERASE, MITOCHONDRIAL"/>
    <property type="match status" value="1"/>
</dbReference>
<evidence type="ECO:0000313" key="11">
    <source>
        <dbReference type="Proteomes" id="UP001175271"/>
    </source>
</evidence>
<keyword evidence="2" id="KW-0678">Repressor</keyword>
<dbReference type="Gene3D" id="1.10.10.60">
    <property type="entry name" value="Homeodomain-like"/>
    <property type="match status" value="1"/>
</dbReference>
<dbReference type="InterPro" id="IPR052382">
    <property type="entry name" value="ABHD10_acyl-thioesterase"/>
</dbReference>
<dbReference type="FunFam" id="1.10.10.60:FF:000012">
    <property type="entry name" value="Metastasis-associated 1 family, member 3"/>
    <property type="match status" value="1"/>
</dbReference>
<dbReference type="SUPFAM" id="SSF46689">
    <property type="entry name" value="Homeodomain-like"/>
    <property type="match status" value="1"/>
</dbReference>
<keyword evidence="11" id="KW-1185">Reference proteome</keyword>
<evidence type="ECO:0000256" key="8">
    <source>
        <dbReference type="ARBA" id="ARBA00023242"/>
    </source>
</evidence>
<comment type="subcellular location">
    <subcellularLocation>
        <location evidence="1">Nucleus</location>
    </subcellularLocation>
</comment>
<comment type="caution">
    <text evidence="10">The sequence shown here is derived from an EMBL/GenBank/DDBJ whole genome shotgun (WGS) entry which is preliminary data.</text>
</comment>
<proteinExistence type="predicted"/>
<evidence type="ECO:0000256" key="5">
    <source>
        <dbReference type="ARBA" id="ARBA00022801"/>
    </source>
</evidence>
<dbReference type="GO" id="GO:0004553">
    <property type="term" value="F:hydrolase activity, hydrolyzing O-glycosyl compounds"/>
    <property type="evidence" value="ECO:0007669"/>
    <property type="project" value="TreeGrafter"/>
</dbReference>
<evidence type="ECO:0000313" key="10">
    <source>
        <dbReference type="EMBL" id="KAK0409217.1"/>
    </source>
</evidence>
<dbReference type="InterPro" id="IPR009057">
    <property type="entry name" value="Homeodomain-like_sf"/>
</dbReference>
<keyword evidence="6" id="KW-0862">Zinc</keyword>
<dbReference type="GO" id="GO:0008270">
    <property type="term" value="F:zinc ion binding"/>
    <property type="evidence" value="ECO:0007669"/>
    <property type="project" value="UniProtKB-KW"/>
</dbReference>
<feature type="domain" description="ELM2" evidence="9">
    <location>
        <begin position="275"/>
        <end position="359"/>
    </location>
</feature>
<dbReference type="SUPFAM" id="SSF53474">
    <property type="entry name" value="alpha/beta-Hydrolases"/>
    <property type="match status" value="1"/>
</dbReference>
<dbReference type="EMBL" id="JAUCMV010000003">
    <property type="protein sequence ID" value="KAK0409217.1"/>
    <property type="molecule type" value="Genomic_DNA"/>
</dbReference>
<evidence type="ECO:0000256" key="3">
    <source>
        <dbReference type="ARBA" id="ARBA00022723"/>
    </source>
</evidence>
<keyword evidence="8" id="KW-0539">Nucleus</keyword>
<accession>A0AA39LTM3</accession>
<keyword evidence="4" id="KW-0863">Zinc-finger</keyword>
<organism evidence="10 11">
    <name type="scientific">Steinernema hermaphroditum</name>
    <dbReference type="NCBI Taxonomy" id="289476"/>
    <lineage>
        <taxon>Eukaryota</taxon>
        <taxon>Metazoa</taxon>
        <taxon>Ecdysozoa</taxon>
        <taxon>Nematoda</taxon>
        <taxon>Chromadorea</taxon>
        <taxon>Rhabditida</taxon>
        <taxon>Tylenchina</taxon>
        <taxon>Panagrolaimomorpha</taxon>
        <taxon>Strongyloidoidea</taxon>
        <taxon>Steinernematidae</taxon>
        <taxon>Steinernema</taxon>
    </lineage>
</organism>
<dbReference type="GO" id="GO:0003677">
    <property type="term" value="F:DNA binding"/>
    <property type="evidence" value="ECO:0007669"/>
    <property type="project" value="UniProtKB-KW"/>
</dbReference>
<dbReference type="InterPro" id="IPR000949">
    <property type="entry name" value="ELM2_dom"/>
</dbReference>
<name>A0AA39LTM3_9BILA</name>
<evidence type="ECO:0000256" key="7">
    <source>
        <dbReference type="ARBA" id="ARBA00023125"/>
    </source>
</evidence>
<evidence type="ECO:0000256" key="4">
    <source>
        <dbReference type="ARBA" id="ARBA00022771"/>
    </source>
</evidence>
<dbReference type="InterPro" id="IPR029058">
    <property type="entry name" value="AB_hydrolase_fold"/>
</dbReference>
<evidence type="ECO:0000259" key="9">
    <source>
        <dbReference type="PROSITE" id="PS51156"/>
    </source>
</evidence>
<dbReference type="PROSITE" id="PS51156">
    <property type="entry name" value="ELM2"/>
    <property type="match status" value="1"/>
</dbReference>
<keyword evidence="3" id="KW-0479">Metal-binding</keyword>
<protein>
    <recommendedName>
        <fullName evidence="9">ELM2 domain-containing protein</fullName>
    </recommendedName>
</protein>
<evidence type="ECO:0000256" key="1">
    <source>
        <dbReference type="ARBA" id="ARBA00004123"/>
    </source>
</evidence>
<keyword evidence="5" id="KW-0378">Hydrolase</keyword>
<sequence length="466" mass="52233">MRRSLNVLYCHGLGCSPHAEAAKRVSQWVTGRGHQFTSLNYKNPGSPDVLWNVNEWTDDVLEAMDAAPGHRNFLLVGSSAGCHPVLRATLQRPSQVAGLFLFCPGVGLNLDYIDRVVPGSLKKLRRGEEMIHPAVPGGNPALINLNSLETFAKNCVSSSMNTIPIDCPVSIVHGLVDRVVPFKNSIKLLTQLETKNRQLHLLEGRSHNLPVNKAILEALESLFSEAEEYSNGALIAATQYVQSVEKRSSSLSSSSTRSDDGKFRMNLRSQGQVQSSPDVGPEFQAEVGEYNPDLWSSADDRRRETPLWIPTANETKINRLFEEVILIRQPLAGDEDALYCLYACGYDERHAAAMLFRGFIGANLPARTTSRHPSRMFTRQENAKFEEGLITYGSDFWKIRKYLFPNLKVGDLVDWYYRWKKSPLQANFARREETLDRLLLCALHELIPLRTSGFHKLHNGLLSSSI</sequence>
<reference evidence="10" key="1">
    <citation type="submission" date="2023-06" db="EMBL/GenBank/DDBJ databases">
        <title>Genomic analysis of the entomopathogenic nematode Steinernema hermaphroditum.</title>
        <authorList>
            <person name="Schwarz E.M."/>
            <person name="Heppert J.K."/>
            <person name="Baniya A."/>
            <person name="Schwartz H.T."/>
            <person name="Tan C.-H."/>
            <person name="Antoshechkin I."/>
            <person name="Sternberg P.W."/>
            <person name="Goodrich-Blair H."/>
            <person name="Dillman A.R."/>
        </authorList>
    </citation>
    <scope>NUCLEOTIDE SEQUENCE</scope>
    <source>
        <strain evidence="10">PS9179</strain>
        <tissue evidence="10">Whole animal</tissue>
    </source>
</reference>
<evidence type="ECO:0000256" key="6">
    <source>
        <dbReference type="ARBA" id="ARBA00022833"/>
    </source>
</evidence>
<dbReference type="Gene3D" id="3.40.50.1820">
    <property type="entry name" value="alpha/beta hydrolase"/>
    <property type="match status" value="1"/>
</dbReference>
<dbReference type="PANTHER" id="PTHR16138:SF7">
    <property type="entry name" value="PALMITOYL-PROTEIN THIOESTERASE ABHD10, MITOCHONDRIAL"/>
    <property type="match status" value="1"/>
</dbReference>
<dbReference type="GO" id="GO:0005634">
    <property type="term" value="C:nucleus"/>
    <property type="evidence" value="ECO:0007669"/>
    <property type="project" value="UniProtKB-SubCell"/>
</dbReference>
<gene>
    <name evidence="10" type="ORF">QR680_004411</name>
</gene>
<dbReference type="Proteomes" id="UP001175271">
    <property type="component" value="Unassembled WGS sequence"/>
</dbReference>